<dbReference type="PANTHER" id="PTHR31118:SF32">
    <property type="entry name" value="KYNURENINE FORMAMIDASE"/>
    <property type="match status" value="1"/>
</dbReference>
<reference evidence="2" key="1">
    <citation type="submission" date="2021-02" db="EMBL/GenBank/DDBJ databases">
        <authorList>
            <person name="Nieuwenhuis M."/>
            <person name="Van De Peppel L.J.J."/>
        </authorList>
    </citation>
    <scope>NUCLEOTIDE SEQUENCE</scope>
    <source>
        <strain evidence="2">D49</strain>
    </source>
</reference>
<dbReference type="Gene3D" id="3.50.30.50">
    <property type="entry name" value="Putative cyclase"/>
    <property type="match status" value="1"/>
</dbReference>
<dbReference type="GO" id="GO:0019441">
    <property type="term" value="P:L-tryptophan catabolic process to kynurenine"/>
    <property type="evidence" value="ECO:0007669"/>
    <property type="project" value="InterPro"/>
</dbReference>
<evidence type="ECO:0000313" key="2">
    <source>
        <dbReference type="EMBL" id="KAG5638444.1"/>
    </source>
</evidence>
<name>A0A9P7K6T4_9AGAR</name>
<keyword evidence="3" id="KW-1185">Reference proteome</keyword>
<sequence length="222" mass="23865">MDPTSIVDLSHRLDSNVQIYPGDPHYSCTPYTTVAKDGYSVHALSLGTHTGTHIDAPSHFFADGKPVDQIPLESLIGPLVVIDLTDLDLQDRQKITWADIAPSAAHIRTGVVLVLHTGWAAHWGTPKYYAHPFLAREAAERILAAGVRVLCVDTLSPDETPYEGEGGENGYGTHEVILGAGGIIAENITNITALDGQNWIALIPLNLEGCDGAPVRAFAWKV</sequence>
<evidence type="ECO:0000313" key="3">
    <source>
        <dbReference type="Proteomes" id="UP000717328"/>
    </source>
</evidence>
<dbReference type="Pfam" id="PF04199">
    <property type="entry name" value="Cyclase"/>
    <property type="match status" value="1"/>
</dbReference>
<dbReference type="SUPFAM" id="SSF102198">
    <property type="entry name" value="Putative cyclase"/>
    <property type="match status" value="1"/>
</dbReference>
<comment type="caution">
    <text evidence="2">The sequence shown here is derived from an EMBL/GenBank/DDBJ whole genome shotgun (WGS) entry which is preliminary data.</text>
</comment>
<organism evidence="2 3">
    <name type="scientific">Sphagnurus paluster</name>
    <dbReference type="NCBI Taxonomy" id="117069"/>
    <lineage>
        <taxon>Eukaryota</taxon>
        <taxon>Fungi</taxon>
        <taxon>Dikarya</taxon>
        <taxon>Basidiomycota</taxon>
        <taxon>Agaricomycotina</taxon>
        <taxon>Agaricomycetes</taxon>
        <taxon>Agaricomycetidae</taxon>
        <taxon>Agaricales</taxon>
        <taxon>Tricholomatineae</taxon>
        <taxon>Lyophyllaceae</taxon>
        <taxon>Sphagnurus</taxon>
    </lineage>
</organism>
<dbReference type="OrthoDB" id="7108654at2759"/>
<comment type="similarity">
    <text evidence="1">Belongs to the Cyclase 1 superfamily.</text>
</comment>
<evidence type="ECO:0008006" key="4">
    <source>
        <dbReference type="Google" id="ProtNLM"/>
    </source>
</evidence>
<evidence type="ECO:0000256" key="1">
    <source>
        <dbReference type="ARBA" id="ARBA00007865"/>
    </source>
</evidence>
<dbReference type="EMBL" id="JABCKI010005762">
    <property type="protein sequence ID" value="KAG5638444.1"/>
    <property type="molecule type" value="Genomic_DNA"/>
</dbReference>
<dbReference type="Proteomes" id="UP000717328">
    <property type="component" value="Unassembled WGS sequence"/>
</dbReference>
<dbReference type="InterPro" id="IPR037175">
    <property type="entry name" value="KFase_sf"/>
</dbReference>
<dbReference type="InterPro" id="IPR007325">
    <property type="entry name" value="KFase/CYL"/>
</dbReference>
<dbReference type="GO" id="GO:0004061">
    <property type="term" value="F:arylformamidase activity"/>
    <property type="evidence" value="ECO:0007669"/>
    <property type="project" value="InterPro"/>
</dbReference>
<dbReference type="AlphaFoldDB" id="A0A9P7K6T4"/>
<gene>
    <name evidence="2" type="ORF">H0H81_012661</name>
</gene>
<protein>
    <recommendedName>
        <fullName evidence="4">Cyclase</fullName>
    </recommendedName>
</protein>
<reference evidence="2" key="2">
    <citation type="submission" date="2021-10" db="EMBL/GenBank/DDBJ databases">
        <title>Phylogenomics reveals ancestral predisposition of the termite-cultivated fungus Termitomyces towards a domesticated lifestyle.</title>
        <authorList>
            <person name="Auxier B."/>
            <person name="Grum-Grzhimaylo A."/>
            <person name="Cardenas M.E."/>
            <person name="Lodge J.D."/>
            <person name="Laessoe T."/>
            <person name="Pedersen O."/>
            <person name="Smith M.E."/>
            <person name="Kuyper T.W."/>
            <person name="Franco-Molano E.A."/>
            <person name="Baroni T.J."/>
            <person name="Aanen D.K."/>
        </authorList>
    </citation>
    <scope>NUCLEOTIDE SEQUENCE</scope>
    <source>
        <strain evidence="2">D49</strain>
    </source>
</reference>
<proteinExistence type="inferred from homology"/>
<accession>A0A9P7K6T4</accession>
<dbReference type="PANTHER" id="PTHR31118">
    <property type="entry name" value="CYCLASE-LIKE PROTEIN 2"/>
    <property type="match status" value="1"/>
</dbReference>